<dbReference type="PRINTS" id="PR00411">
    <property type="entry name" value="PNDRDTASEI"/>
</dbReference>
<dbReference type="Gene3D" id="3.50.50.60">
    <property type="entry name" value="FAD/NAD(P)-binding domain"/>
    <property type="match status" value="1"/>
</dbReference>
<evidence type="ECO:0008006" key="3">
    <source>
        <dbReference type="Google" id="ProtNLM"/>
    </source>
</evidence>
<proteinExistence type="predicted"/>
<evidence type="ECO:0000313" key="2">
    <source>
        <dbReference type="Proteomes" id="UP000196531"/>
    </source>
</evidence>
<protein>
    <recommendedName>
        <fullName evidence="3">FAD-binding domain-containing protein</fullName>
    </recommendedName>
</protein>
<dbReference type="AlphaFoldDB" id="A0A1Y5FBV7"/>
<name>A0A1Y5FBV7_9BACT</name>
<dbReference type="SUPFAM" id="SSF51905">
    <property type="entry name" value="FAD/NAD(P)-binding domain"/>
    <property type="match status" value="1"/>
</dbReference>
<dbReference type="PANTHER" id="PTHR43747:SF1">
    <property type="entry name" value="SLR1998 PROTEIN"/>
    <property type="match status" value="1"/>
</dbReference>
<evidence type="ECO:0000313" key="1">
    <source>
        <dbReference type="EMBL" id="OUR99682.1"/>
    </source>
</evidence>
<dbReference type="GO" id="GO:0004497">
    <property type="term" value="F:monooxygenase activity"/>
    <property type="evidence" value="ECO:0007669"/>
    <property type="project" value="InterPro"/>
</dbReference>
<dbReference type="InterPro" id="IPR006905">
    <property type="entry name" value="Flavin_halogenase"/>
</dbReference>
<organism evidence="1 2">
    <name type="scientific">Halobacteriovorax marinus</name>
    <dbReference type="NCBI Taxonomy" id="97084"/>
    <lineage>
        <taxon>Bacteria</taxon>
        <taxon>Pseudomonadati</taxon>
        <taxon>Bdellovibrionota</taxon>
        <taxon>Bacteriovoracia</taxon>
        <taxon>Bacteriovoracales</taxon>
        <taxon>Halobacteriovoraceae</taxon>
        <taxon>Halobacteriovorax</taxon>
    </lineage>
</organism>
<dbReference type="InterPro" id="IPR050816">
    <property type="entry name" value="Flavin-dep_Halogenase_NPB"/>
</dbReference>
<dbReference type="Pfam" id="PF04820">
    <property type="entry name" value="Trp_halogenase"/>
    <property type="match status" value="2"/>
</dbReference>
<dbReference type="InterPro" id="IPR036188">
    <property type="entry name" value="FAD/NAD-bd_sf"/>
</dbReference>
<gene>
    <name evidence="1" type="ORF">A9Q84_01265</name>
</gene>
<dbReference type="Proteomes" id="UP000196531">
    <property type="component" value="Unassembled WGS sequence"/>
</dbReference>
<reference evidence="2" key="1">
    <citation type="journal article" date="2017" name="Proc. Natl. Acad. Sci. U.S.A.">
        <title>Simulation of Deepwater Horizon oil plume reveals substrate specialization within a complex community of hydrocarbon-degraders.</title>
        <authorList>
            <person name="Hu P."/>
            <person name="Dubinsky E.A."/>
            <person name="Probst A.J."/>
            <person name="Wang J."/>
            <person name="Sieber C.M.K."/>
            <person name="Tom L.M."/>
            <person name="Gardinali P."/>
            <person name="Banfield J.F."/>
            <person name="Atlas R.M."/>
            <person name="Andersen G.L."/>
        </authorList>
    </citation>
    <scope>NUCLEOTIDE SEQUENCE [LARGE SCALE GENOMIC DNA]</scope>
</reference>
<dbReference type="PANTHER" id="PTHR43747">
    <property type="entry name" value="FAD-BINDING PROTEIN"/>
    <property type="match status" value="1"/>
</dbReference>
<accession>A0A1Y5FBV7</accession>
<sequence length="394" mass="44747">MYDLIVVGGGPGGSAVASYIAKSGKKVLLIEKETFPRFRIGESLLPYSMEIFEDLGFDKVLAEGKYIRKEGAMFVDVAKDTSCYFDFDDGGKAKYPFCYEVDREIFDKDFLEHAQSLGVEVRQPEEYVDSEFFDDHVVVKTTEGKYQTKFVIDATGSKALIHRKFVDRVANPTYSNNFSVFTQFTGVDRSFLRNEGDICIGILKNNFWSWQIPFKGESTSIGIVANQAELAAADNLEEFFEKRLEENPWLRGTLKNATRTKDFKVVSNFSYTSDKFCGKRWASVGDAMSFLDPVFSSGVHLSLMSAKLISENILHSLENETIFLDDEANIKDYNAEIKKGVSRFNNLLQLFYRGDFVEKVKNIEKKKFMTSAMTCAVSGGMWEEDNYLYRMGVL</sequence>
<comment type="caution">
    <text evidence="1">The sequence shown here is derived from an EMBL/GenBank/DDBJ whole genome shotgun (WGS) entry which is preliminary data.</text>
</comment>
<dbReference type="EMBL" id="MAAO01000002">
    <property type="protein sequence ID" value="OUR99682.1"/>
    <property type="molecule type" value="Genomic_DNA"/>
</dbReference>